<dbReference type="eggNOG" id="KOG1944">
    <property type="taxonomic scope" value="Eukaryota"/>
</dbReference>
<dbReference type="GeneID" id="10507141"/>
<dbReference type="InParanoid" id="F0ZC21"/>
<evidence type="ECO:0000313" key="8">
    <source>
        <dbReference type="Proteomes" id="UP000001064"/>
    </source>
</evidence>
<evidence type="ECO:0000256" key="4">
    <source>
        <dbReference type="ARBA" id="ARBA00022989"/>
    </source>
</evidence>
<protein>
    <recommendedName>
        <fullName evidence="9">Pmp22 family protein</fullName>
    </recommendedName>
</protein>
<keyword evidence="4 6" id="KW-1133">Transmembrane helix</keyword>
<proteinExistence type="inferred from homology"/>
<dbReference type="PANTHER" id="PTHR11266:SF80">
    <property type="entry name" value="PEROXISOMAL MEMBRANE PROTEIN 2"/>
    <property type="match status" value="1"/>
</dbReference>
<accession>F0ZC21</accession>
<comment type="similarity">
    <text evidence="2 6">Belongs to the peroxisomal membrane protein PXMP2/4 family.</text>
</comment>
<dbReference type="AlphaFoldDB" id="F0ZC21"/>
<dbReference type="OMA" id="KFLYTWM"/>
<dbReference type="EMBL" id="GL870975">
    <property type="protein sequence ID" value="EGC38494.1"/>
    <property type="molecule type" value="Genomic_DNA"/>
</dbReference>
<dbReference type="Pfam" id="PF04117">
    <property type="entry name" value="Mpv17_PMP22"/>
    <property type="match status" value="1"/>
</dbReference>
<organism evidence="7 8">
    <name type="scientific">Dictyostelium purpureum</name>
    <name type="common">Slime mold</name>
    <dbReference type="NCBI Taxonomy" id="5786"/>
    <lineage>
        <taxon>Eukaryota</taxon>
        <taxon>Amoebozoa</taxon>
        <taxon>Evosea</taxon>
        <taxon>Eumycetozoa</taxon>
        <taxon>Dictyostelia</taxon>
        <taxon>Dictyosteliales</taxon>
        <taxon>Dictyosteliaceae</taxon>
        <taxon>Dictyostelium</taxon>
    </lineage>
</organism>
<evidence type="ECO:0000256" key="6">
    <source>
        <dbReference type="RuleBase" id="RU363053"/>
    </source>
</evidence>
<keyword evidence="8" id="KW-1185">Reference proteome</keyword>
<evidence type="ECO:0000256" key="1">
    <source>
        <dbReference type="ARBA" id="ARBA00004141"/>
    </source>
</evidence>
<dbReference type="GO" id="GO:0005737">
    <property type="term" value="C:cytoplasm"/>
    <property type="evidence" value="ECO:0000318"/>
    <property type="project" value="GO_Central"/>
</dbReference>
<keyword evidence="3 6" id="KW-0812">Transmembrane</keyword>
<sequence>MKEVIKRLYASYSSKYIHLLHTKPIITKAATSGTLYFLSDSLVQGIEIFSYKDKEGTERPKYKLDRSLRMAVFGFCVTGPVFHYWYNLLDKWYPKKTSRHIYIKMLIDQTTCAPIFNAVFFTGMGILEGKNLDQIKEKLKKDWWETYRADCMVWPIINFLNFKYISNHHRVNFMNCGNILWTAFLAKMNFSH</sequence>
<dbReference type="VEuPathDB" id="AmoebaDB:DICPUDRAFT_28562"/>
<dbReference type="InterPro" id="IPR007248">
    <property type="entry name" value="Mpv17_PMP22"/>
</dbReference>
<evidence type="ECO:0000256" key="3">
    <source>
        <dbReference type="ARBA" id="ARBA00022692"/>
    </source>
</evidence>
<dbReference type="PANTHER" id="PTHR11266">
    <property type="entry name" value="PEROXISOMAL MEMBRANE PROTEIN 2, PXMP2 MPV17"/>
    <property type="match status" value="1"/>
</dbReference>
<reference evidence="8" key="1">
    <citation type="journal article" date="2011" name="Genome Biol.">
        <title>Comparative genomics of the social amoebae Dictyostelium discoideum and Dictyostelium purpureum.</title>
        <authorList>
            <consortium name="US DOE Joint Genome Institute (JGI-PGF)"/>
            <person name="Sucgang R."/>
            <person name="Kuo A."/>
            <person name="Tian X."/>
            <person name="Salerno W."/>
            <person name="Parikh A."/>
            <person name="Feasley C.L."/>
            <person name="Dalin E."/>
            <person name="Tu H."/>
            <person name="Huang E."/>
            <person name="Barry K."/>
            <person name="Lindquist E."/>
            <person name="Shapiro H."/>
            <person name="Bruce D."/>
            <person name="Schmutz J."/>
            <person name="Salamov A."/>
            <person name="Fey P."/>
            <person name="Gaudet P."/>
            <person name="Anjard C."/>
            <person name="Babu M.M."/>
            <person name="Basu S."/>
            <person name="Bushmanova Y."/>
            <person name="van der Wel H."/>
            <person name="Katoh-Kurasawa M."/>
            <person name="Dinh C."/>
            <person name="Coutinho P.M."/>
            <person name="Saito T."/>
            <person name="Elias M."/>
            <person name="Schaap P."/>
            <person name="Kay R.R."/>
            <person name="Henrissat B."/>
            <person name="Eichinger L."/>
            <person name="Rivero F."/>
            <person name="Putnam N.H."/>
            <person name="West C.M."/>
            <person name="Loomis W.F."/>
            <person name="Chisholm R.L."/>
            <person name="Shaulsky G."/>
            <person name="Strassmann J.E."/>
            <person name="Queller D.C."/>
            <person name="Kuspa A."/>
            <person name="Grigoriev I.V."/>
        </authorList>
    </citation>
    <scope>NUCLEOTIDE SEQUENCE [LARGE SCALE GENOMIC DNA]</scope>
    <source>
        <strain evidence="8">QSDP1</strain>
    </source>
</reference>
<dbReference type="KEGG" id="dpp:DICPUDRAFT_28562"/>
<gene>
    <name evidence="7" type="ORF">DICPUDRAFT_28562</name>
</gene>
<dbReference type="FunCoup" id="F0ZC21">
    <property type="interactions" value="87"/>
</dbReference>
<comment type="subcellular location">
    <subcellularLocation>
        <location evidence="1">Membrane</location>
        <topology evidence="1">Multi-pass membrane protein</topology>
    </subcellularLocation>
</comment>
<keyword evidence="5 6" id="KW-0472">Membrane</keyword>
<name>F0ZC21_DICPU</name>
<dbReference type="GO" id="GO:0005778">
    <property type="term" value="C:peroxisomal membrane"/>
    <property type="evidence" value="ECO:0000318"/>
    <property type="project" value="GO_Central"/>
</dbReference>
<evidence type="ECO:0008006" key="9">
    <source>
        <dbReference type="Google" id="ProtNLM"/>
    </source>
</evidence>
<evidence type="ECO:0000313" key="7">
    <source>
        <dbReference type="EMBL" id="EGC38494.1"/>
    </source>
</evidence>
<dbReference type="OrthoDB" id="10267969at2759"/>
<feature type="transmembrane region" description="Helical" evidence="6">
    <location>
        <begin position="106"/>
        <end position="127"/>
    </location>
</feature>
<dbReference type="STRING" id="5786.F0ZC21"/>
<dbReference type="RefSeq" id="XP_003284959.1">
    <property type="nucleotide sequence ID" value="XM_003284911.1"/>
</dbReference>
<dbReference type="Proteomes" id="UP000001064">
    <property type="component" value="Unassembled WGS sequence"/>
</dbReference>
<evidence type="ECO:0000256" key="5">
    <source>
        <dbReference type="ARBA" id="ARBA00023136"/>
    </source>
</evidence>
<evidence type="ECO:0000256" key="2">
    <source>
        <dbReference type="ARBA" id="ARBA00006824"/>
    </source>
</evidence>
<feature type="transmembrane region" description="Helical" evidence="6">
    <location>
        <begin position="68"/>
        <end position="86"/>
    </location>
</feature>